<dbReference type="CDD" id="cd05327">
    <property type="entry name" value="retinol-DH_like_SDR_c_like"/>
    <property type="match status" value="1"/>
</dbReference>
<name>A0ABY6Z3H7_9BACL</name>
<keyword evidence="4" id="KW-1185">Reference proteome</keyword>
<comment type="similarity">
    <text evidence="2">Belongs to the short-chain dehydrogenases/reductases (SDR) family.</text>
</comment>
<protein>
    <submittedName>
        <fullName evidence="3">Oxidoreductase</fullName>
    </submittedName>
</protein>
<evidence type="ECO:0000313" key="4">
    <source>
        <dbReference type="Proteomes" id="UP001164803"/>
    </source>
</evidence>
<dbReference type="PANTHER" id="PTHR43157">
    <property type="entry name" value="PHOSPHATIDYLINOSITOL-GLYCAN BIOSYNTHESIS CLASS F PROTEIN-RELATED"/>
    <property type="match status" value="1"/>
</dbReference>
<dbReference type="PRINTS" id="PR00080">
    <property type="entry name" value="SDRFAMILY"/>
</dbReference>
<dbReference type="Pfam" id="PF00106">
    <property type="entry name" value="adh_short"/>
    <property type="match status" value="1"/>
</dbReference>
<dbReference type="Proteomes" id="UP001164803">
    <property type="component" value="Chromosome"/>
</dbReference>
<dbReference type="NCBIfam" id="NF004846">
    <property type="entry name" value="PRK06197.1"/>
    <property type="match status" value="1"/>
</dbReference>
<sequence length="306" mass="32642">MANRWTTTNIPDMNGRLAVITGSNSGIGLEAAKALAAKGAHVVLAVRNTTKGQAAVLTIQREVRNAKAEVMQLNLADLASINRFTELFQHRFDRLDLLINNAGVMGPSYQKTKDGFELQFGTNHLGHFALTGRLLPNLFEASHGRIVTVSSAAHHGGRIDFGNLDGSKGYGRWKFYGQSKLANLLFAYELERRLEAAGREAISVACHPGFAATNLAAAGFGGNLPVFGKGIGGVLNLFAQSAQMGALPTLYAATEPTVPGGAYVGPLGGMRGYPGIVKSNERSHDKEVARKLWAVSEELTGVHYAL</sequence>
<dbReference type="EMBL" id="CP104064">
    <property type="protein sequence ID" value="WAH37222.1"/>
    <property type="molecule type" value="Genomic_DNA"/>
</dbReference>
<organism evidence="3 4">
    <name type="scientific">Alicyclobacillus dauci</name>
    <dbReference type="NCBI Taxonomy" id="1475485"/>
    <lineage>
        <taxon>Bacteria</taxon>
        <taxon>Bacillati</taxon>
        <taxon>Bacillota</taxon>
        <taxon>Bacilli</taxon>
        <taxon>Bacillales</taxon>
        <taxon>Alicyclobacillaceae</taxon>
        <taxon>Alicyclobacillus</taxon>
    </lineage>
</organism>
<dbReference type="PANTHER" id="PTHR43157:SF31">
    <property type="entry name" value="PHOSPHATIDYLINOSITOL-GLYCAN BIOSYNTHESIS CLASS F PROTEIN"/>
    <property type="match status" value="1"/>
</dbReference>
<evidence type="ECO:0000313" key="3">
    <source>
        <dbReference type="EMBL" id="WAH37222.1"/>
    </source>
</evidence>
<dbReference type="InterPro" id="IPR002347">
    <property type="entry name" value="SDR_fam"/>
</dbReference>
<dbReference type="InterPro" id="IPR036291">
    <property type="entry name" value="NAD(P)-bd_dom_sf"/>
</dbReference>
<evidence type="ECO:0000256" key="2">
    <source>
        <dbReference type="RuleBase" id="RU000363"/>
    </source>
</evidence>
<dbReference type="NCBIfam" id="NF004513">
    <property type="entry name" value="PRK05854.1"/>
    <property type="match status" value="1"/>
</dbReference>
<dbReference type="PRINTS" id="PR00081">
    <property type="entry name" value="GDHRDH"/>
</dbReference>
<reference evidence="3" key="1">
    <citation type="submission" date="2022-08" db="EMBL/GenBank/DDBJ databases">
        <title>Alicyclobacillus dauci DSM2870, complete genome.</title>
        <authorList>
            <person name="Wang Q."/>
            <person name="Cai R."/>
            <person name="Wang Z."/>
        </authorList>
    </citation>
    <scope>NUCLEOTIDE SEQUENCE</scope>
    <source>
        <strain evidence="3">DSM 28700</strain>
    </source>
</reference>
<proteinExistence type="inferred from homology"/>
<dbReference type="Gene3D" id="3.40.50.720">
    <property type="entry name" value="NAD(P)-binding Rossmann-like Domain"/>
    <property type="match status" value="1"/>
</dbReference>
<accession>A0ABY6Z3H7</accession>
<evidence type="ECO:0000256" key="1">
    <source>
        <dbReference type="ARBA" id="ARBA00023002"/>
    </source>
</evidence>
<gene>
    <name evidence="3" type="ORF">NZD86_01345</name>
</gene>
<keyword evidence="1" id="KW-0560">Oxidoreductase</keyword>
<dbReference type="RefSeq" id="WP_268044679.1">
    <property type="nucleotide sequence ID" value="NZ_CP104064.1"/>
</dbReference>
<dbReference type="SUPFAM" id="SSF51735">
    <property type="entry name" value="NAD(P)-binding Rossmann-fold domains"/>
    <property type="match status" value="1"/>
</dbReference>